<dbReference type="Pfam" id="PF20092">
    <property type="entry name" value="DUF6483"/>
    <property type="match status" value="1"/>
</dbReference>
<dbReference type="EMBL" id="JARPYI010000016">
    <property type="protein sequence ID" value="MDT2602083.1"/>
    <property type="molecule type" value="Genomic_DNA"/>
</dbReference>
<dbReference type="Proteomes" id="UP001252875">
    <property type="component" value="Unassembled WGS sequence"/>
</dbReference>
<evidence type="ECO:0000313" key="2">
    <source>
        <dbReference type="Proteomes" id="UP001252875"/>
    </source>
</evidence>
<evidence type="ECO:0000313" key="1">
    <source>
        <dbReference type="EMBL" id="MDT2602083.1"/>
    </source>
</evidence>
<protein>
    <submittedName>
        <fullName evidence="1">DUF6483 family protein</fullName>
    </submittedName>
</protein>
<name>A0ABU3F4N2_9ENTE</name>
<keyword evidence="2" id="KW-1185">Reference proteome</keyword>
<gene>
    <name evidence="1" type="ORF">P7D85_20185</name>
</gene>
<comment type="caution">
    <text evidence="1">The sequence shown here is derived from an EMBL/GenBank/DDBJ whole genome shotgun (WGS) entry which is preliminary data.</text>
</comment>
<organism evidence="1 2">
    <name type="scientific">Enterococcus hulanensis</name>
    <dbReference type="NCBI Taxonomy" id="2559929"/>
    <lineage>
        <taxon>Bacteria</taxon>
        <taxon>Bacillati</taxon>
        <taxon>Bacillota</taxon>
        <taxon>Bacilli</taxon>
        <taxon>Lactobacillales</taxon>
        <taxon>Enterococcaceae</taxon>
        <taxon>Enterococcus</taxon>
    </lineage>
</organism>
<dbReference type="RefSeq" id="WP_311821496.1">
    <property type="nucleotide sequence ID" value="NZ_JARPYE010000005.1"/>
</dbReference>
<proteinExistence type="predicted"/>
<sequence>MDEDWLMKQLRIVPLKLPMMKETNDDPLIEVEDDLTGEKRSVPITQLLLEKIVFLKISEAENILFDNLDRLSTAQARSISEWFYNKLSAMSDDDLIKGDFSREEIYQGMEDLDKLLMN</sequence>
<reference evidence="1 2" key="1">
    <citation type="submission" date="2023-03" db="EMBL/GenBank/DDBJ databases">
        <authorList>
            <person name="Shen W."/>
            <person name="Cai J."/>
        </authorList>
    </citation>
    <scope>NUCLEOTIDE SEQUENCE [LARGE SCALE GENOMIC DNA]</scope>
    <source>
        <strain evidence="1 2">D6-4</strain>
    </source>
</reference>
<accession>A0ABU3F4N2</accession>
<dbReference type="InterPro" id="IPR045507">
    <property type="entry name" value="DUF6483"/>
</dbReference>